<comment type="similarity">
    <text evidence="1">Belongs to the universal ribosomal protein uL10 family.</text>
</comment>
<proteinExistence type="inferred from homology"/>
<name>A0A8A3SPD2_9STRA</name>
<gene>
    <name evidence="2" type="primary">ORF_151</name>
    <name evidence="2" type="ORF">Pi_026</name>
</gene>
<evidence type="ECO:0000313" key="2">
    <source>
        <dbReference type="EMBL" id="QSZ78241.1"/>
    </source>
</evidence>
<accession>A0A8A3SPD2</accession>
<protein>
    <submittedName>
        <fullName evidence="2">Uncharacterized protein</fullName>
    </submittedName>
</protein>
<evidence type="ECO:0000256" key="1">
    <source>
        <dbReference type="ARBA" id="ARBA00008889"/>
    </source>
</evidence>
<organism evidence="2">
    <name type="scientific">Pleurosigma inscriptura</name>
    <dbReference type="NCBI Taxonomy" id="2819025"/>
    <lineage>
        <taxon>Eukaryota</taxon>
        <taxon>Sar</taxon>
        <taxon>Stramenopiles</taxon>
        <taxon>Ochrophyta</taxon>
        <taxon>Bacillariophyta</taxon>
        <taxon>Bacillariophyceae</taxon>
        <taxon>Bacillariophycidae</taxon>
        <taxon>Naviculales</taxon>
        <taxon>Pleurosigmataceae</taxon>
        <taxon>Pleurosigma</taxon>
    </lineage>
</organism>
<dbReference type="SUPFAM" id="SSF160369">
    <property type="entry name" value="Ribosomal protein L10-like"/>
    <property type="match status" value="1"/>
</dbReference>
<keyword evidence="2" id="KW-0496">Mitochondrion</keyword>
<dbReference type="InterPro" id="IPR043141">
    <property type="entry name" value="Ribosomal_uL10-like_sf"/>
</dbReference>
<dbReference type="AlphaFoldDB" id="A0A8A3SPD2"/>
<sequence length="150" mass="17928">MKFKNYQILKVKHYLKHNSILLLSNGINQKSNNWIKLEQEFKTINLNYYKLYNKIAIKVLKTSIYSNFINLVNGPFFLLTPKNKTILTKKLIRKETLGFLKFRLLAIKLNKKIYSIKQTQKLNSFVYKETISVFYQFLLINLKFPQTLIK</sequence>
<dbReference type="GeneID" id="69227060"/>
<dbReference type="Gene3D" id="3.30.70.1730">
    <property type="match status" value="1"/>
</dbReference>
<reference evidence="2" key="1">
    <citation type="submission" date="2021-02" db="EMBL/GenBank/DDBJ databases">
        <authorList>
            <person name="Jeong Y."/>
            <person name="Lee J."/>
        </authorList>
    </citation>
    <scope>NUCLEOTIDE SEQUENCE</scope>
    <source>
        <strain evidence="2">MEG005</strain>
    </source>
</reference>
<geneLocation type="mitochondrion" evidence="2"/>
<dbReference type="EMBL" id="MW566731">
    <property type="protein sequence ID" value="QSZ78241.1"/>
    <property type="molecule type" value="Genomic_DNA"/>
</dbReference>
<dbReference type="RefSeq" id="YP_010233624.1">
    <property type="nucleotide sequence ID" value="NC_059753.1"/>
</dbReference>